<accession>A0A1W0WW85</accession>
<dbReference type="EMBL" id="MTYJ01000038">
    <property type="protein sequence ID" value="OQV19460.1"/>
    <property type="molecule type" value="Genomic_DNA"/>
</dbReference>
<reference evidence="3" key="1">
    <citation type="submission" date="2017-01" db="EMBL/GenBank/DDBJ databases">
        <title>Comparative genomics of anhydrobiosis in the tardigrade Hypsibius dujardini.</title>
        <authorList>
            <person name="Yoshida Y."/>
            <person name="Koutsovoulos G."/>
            <person name="Laetsch D."/>
            <person name="Stevens L."/>
            <person name="Kumar S."/>
            <person name="Horikawa D."/>
            <person name="Ishino K."/>
            <person name="Komine S."/>
            <person name="Tomita M."/>
            <person name="Blaxter M."/>
            <person name="Arakawa K."/>
        </authorList>
    </citation>
    <scope>NUCLEOTIDE SEQUENCE [LARGE SCALE GENOMIC DNA]</scope>
    <source>
        <strain evidence="3">Z151</strain>
    </source>
</reference>
<keyword evidence="3" id="KW-1185">Reference proteome</keyword>
<evidence type="ECO:0000313" key="3">
    <source>
        <dbReference type="Proteomes" id="UP000192578"/>
    </source>
</evidence>
<protein>
    <submittedName>
        <fullName evidence="2">Uncharacterized protein</fullName>
    </submittedName>
</protein>
<gene>
    <name evidence="2" type="ORF">BV898_06451</name>
</gene>
<feature type="compositionally biased region" description="Polar residues" evidence="1">
    <location>
        <begin position="95"/>
        <end position="104"/>
    </location>
</feature>
<evidence type="ECO:0000313" key="2">
    <source>
        <dbReference type="EMBL" id="OQV19460.1"/>
    </source>
</evidence>
<dbReference type="Proteomes" id="UP000192578">
    <property type="component" value="Unassembled WGS sequence"/>
</dbReference>
<proteinExistence type="predicted"/>
<comment type="caution">
    <text evidence="2">The sequence shown here is derived from an EMBL/GenBank/DDBJ whole genome shotgun (WGS) entry which is preliminary data.</text>
</comment>
<evidence type="ECO:0000256" key="1">
    <source>
        <dbReference type="SAM" id="MobiDB-lite"/>
    </source>
</evidence>
<dbReference type="AlphaFoldDB" id="A0A1W0WW85"/>
<name>A0A1W0WW85_HYPEX</name>
<feature type="region of interest" description="Disordered" evidence="1">
    <location>
        <begin position="85"/>
        <end position="104"/>
    </location>
</feature>
<sequence>MGRKDDIPEQKEPFADKFYKKPDFQRVIIKSTGLHHPSPISHQHQHHLHPRSATLSRHLYCECVVCKPQHRMPTEICIEPFDTTHSPRRERHQRNNPSSRSTSKIVVSVTSHLPVVPATHYEPTNQEVLRQLLAVGDRKRRIWDGQHDAWKRRMDLTSRMKGFEVHRKKERYANFLPRENALVKEVEYGGGEAGWNALRMEQPREKERGNELIGNGIIQPSRLGPRTLFEFSKEIGYNWSQLECIIDVISGKSKFPAKGTVKHQPVNSVVGHAYGQHIRIREKKLGIQHPIINVVSESGNRSLTGPRYLRVTYSFLTPLPDRPNRLQLSGHQIAPTAVIRRVCAKSPRSICGTEIRERIYHQ</sequence>
<organism evidence="2 3">
    <name type="scientific">Hypsibius exemplaris</name>
    <name type="common">Freshwater tardigrade</name>
    <dbReference type="NCBI Taxonomy" id="2072580"/>
    <lineage>
        <taxon>Eukaryota</taxon>
        <taxon>Metazoa</taxon>
        <taxon>Ecdysozoa</taxon>
        <taxon>Tardigrada</taxon>
        <taxon>Eutardigrada</taxon>
        <taxon>Parachela</taxon>
        <taxon>Hypsibioidea</taxon>
        <taxon>Hypsibiidae</taxon>
        <taxon>Hypsibius</taxon>
    </lineage>
</organism>